<dbReference type="GO" id="GO:0102130">
    <property type="term" value="F:malonyl-CoA methyltransferase activity"/>
    <property type="evidence" value="ECO:0007669"/>
    <property type="project" value="UniProtKB-EC"/>
</dbReference>
<evidence type="ECO:0000256" key="4">
    <source>
        <dbReference type="ARBA" id="ARBA00022603"/>
    </source>
</evidence>
<evidence type="ECO:0000313" key="11">
    <source>
        <dbReference type="Proteomes" id="UP000503004"/>
    </source>
</evidence>
<comment type="catalytic activity">
    <reaction evidence="1 8">
        <text>malonyl-[ACP] + S-adenosyl-L-methionine = malonyl-[ACP] methyl ester + S-adenosyl-L-homocysteine</text>
        <dbReference type="Rhea" id="RHEA:17105"/>
        <dbReference type="Rhea" id="RHEA-COMP:9623"/>
        <dbReference type="Rhea" id="RHEA-COMP:9954"/>
        <dbReference type="ChEBI" id="CHEBI:57856"/>
        <dbReference type="ChEBI" id="CHEBI:59789"/>
        <dbReference type="ChEBI" id="CHEBI:78449"/>
        <dbReference type="ChEBI" id="CHEBI:78845"/>
        <dbReference type="EC" id="2.1.1.197"/>
    </reaction>
</comment>
<dbReference type="EC" id="2.1.1.197" evidence="3 8"/>
<dbReference type="InterPro" id="IPR013216">
    <property type="entry name" value="Methyltransf_11"/>
</dbReference>
<keyword evidence="11" id="KW-1185">Reference proteome</keyword>
<dbReference type="InterPro" id="IPR050602">
    <property type="entry name" value="Malonyl-ACP_OMT"/>
</dbReference>
<evidence type="ECO:0000256" key="5">
    <source>
        <dbReference type="ARBA" id="ARBA00022679"/>
    </source>
</evidence>
<dbReference type="GO" id="GO:0009102">
    <property type="term" value="P:biotin biosynthetic process"/>
    <property type="evidence" value="ECO:0007669"/>
    <property type="project" value="UniProtKB-UniRule"/>
</dbReference>
<dbReference type="EMBL" id="CP046565">
    <property type="protein sequence ID" value="QJD30689.1"/>
    <property type="molecule type" value="Genomic_DNA"/>
</dbReference>
<evidence type="ECO:0000256" key="8">
    <source>
        <dbReference type="HAMAP-Rule" id="MF_00835"/>
    </source>
</evidence>
<dbReference type="PANTHER" id="PTHR13090:SF1">
    <property type="entry name" value="ARGININE-HYDROXYLASE NDUFAF5, MITOCHONDRIAL"/>
    <property type="match status" value="1"/>
</dbReference>
<dbReference type="Proteomes" id="UP000503004">
    <property type="component" value="Chromosome"/>
</dbReference>
<dbReference type="GO" id="GO:0032259">
    <property type="term" value="P:methylation"/>
    <property type="evidence" value="ECO:0007669"/>
    <property type="project" value="UniProtKB-KW"/>
</dbReference>
<reference evidence="11" key="1">
    <citation type="submission" date="2019-12" db="EMBL/GenBank/DDBJ databases">
        <authorList>
            <person name="Awala S.I."/>
            <person name="Rhee S.K."/>
        </authorList>
    </citation>
    <scope>NUCLEOTIDE SEQUENCE [LARGE SCALE GENOMIC DNA]</scope>
    <source>
        <strain evidence="11">IM1</strain>
    </source>
</reference>
<evidence type="ECO:0000256" key="3">
    <source>
        <dbReference type="ARBA" id="ARBA00012327"/>
    </source>
</evidence>
<evidence type="ECO:0000259" key="9">
    <source>
        <dbReference type="Pfam" id="PF08241"/>
    </source>
</evidence>
<accession>A0A858Q9Y3</accession>
<comment type="pathway">
    <text evidence="2 8">Cofactor biosynthesis; biotin biosynthesis.</text>
</comment>
<proteinExistence type="inferred from homology"/>
<dbReference type="CDD" id="cd02440">
    <property type="entry name" value="AdoMet_MTases"/>
    <property type="match status" value="1"/>
</dbReference>
<evidence type="ECO:0000313" key="10">
    <source>
        <dbReference type="EMBL" id="QJD30689.1"/>
    </source>
</evidence>
<keyword evidence="5 8" id="KW-0808">Transferase</keyword>
<dbReference type="SUPFAM" id="SSF53335">
    <property type="entry name" value="S-adenosyl-L-methionine-dependent methyltransferases"/>
    <property type="match status" value="1"/>
</dbReference>
<evidence type="ECO:0000256" key="6">
    <source>
        <dbReference type="ARBA" id="ARBA00022691"/>
    </source>
</evidence>
<dbReference type="AlphaFoldDB" id="A0A858Q9Y3"/>
<organism evidence="10 11">
    <name type="scientific">Methylococcus geothermalis</name>
    <dbReference type="NCBI Taxonomy" id="2681310"/>
    <lineage>
        <taxon>Bacteria</taxon>
        <taxon>Pseudomonadati</taxon>
        <taxon>Pseudomonadota</taxon>
        <taxon>Gammaproteobacteria</taxon>
        <taxon>Methylococcales</taxon>
        <taxon>Methylococcaceae</taxon>
        <taxon>Methylococcus</taxon>
    </lineage>
</organism>
<dbReference type="Gene3D" id="3.40.50.150">
    <property type="entry name" value="Vaccinia Virus protein VP39"/>
    <property type="match status" value="1"/>
</dbReference>
<evidence type="ECO:0000256" key="7">
    <source>
        <dbReference type="ARBA" id="ARBA00022756"/>
    </source>
</evidence>
<dbReference type="RefSeq" id="WP_169603965.1">
    <property type="nucleotide sequence ID" value="NZ_CP046565.1"/>
</dbReference>
<protein>
    <recommendedName>
        <fullName evidence="3 8">Malonyl-[acyl-carrier protein] O-methyltransferase</fullName>
        <shortName evidence="8">Malonyl-ACP O-methyltransferase</shortName>
        <ecNumber evidence="3 8">2.1.1.197</ecNumber>
    </recommendedName>
    <alternativeName>
        <fullName evidence="8">Biotin synthesis protein BioC</fullName>
    </alternativeName>
</protein>
<dbReference type="GO" id="GO:0008757">
    <property type="term" value="F:S-adenosylmethionine-dependent methyltransferase activity"/>
    <property type="evidence" value="ECO:0007669"/>
    <property type="project" value="InterPro"/>
</dbReference>
<evidence type="ECO:0000256" key="2">
    <source>
        <dbReference type="ARBA" id="ARBA00004746"/>
    </source>
</evidence>
<keyword evidence="6 8" id="KW-0949">S-adenosyl-L-methionine</keyword>
<feature type="domain" description="Methyltransferase type 11" evidence="9">
    <location>
        <begin position="64"/>
        <end position="160"/>
    </location>
</feature>
<comment type="function">
    <text evidence="8">Converts the free carboxyl group of a malonyl-thioester to its methyl ester by transfer of a methyl group from S-adenosyl-L-methionine (SAM). It allows to synthesize pimeloyl-ACP via the fatty acid synthetic pathway.</text>
</comment>
<dbReference type="InterPro" id="IPR029063">
    <property type="entry name" value="SAM-dependent_MTases_sf"/>
</dbReference>
<keyword evidence="4 8" id="KW-0489">Methyltransferase</keyword>
<gene>
    <name evidence="8 10" type="primary">bioC</name>
    <name evidence="10" type="ORF">GNH96_12355</name>
</gene>
<dbReference type="InterPro" id="IPR011814">
    <property type="entry name" value="BioC"/>
</dbReference>
<dbReference type="GO" id="GO:0010340">
    <property type="term" value="F:carboxyl-O-methyltransferase activity"/>
    <property type="evidence" value="ECO:0007669"/>
    <property type="project" value="UniProtKB-UniRule"/>
</dbReference>
<dbReference type="HAMAP" id="MF_00835">
    <property type="entry name" value="BioC"/>
    <property type="match status" value="1"/>
</dbReference>
<name>A0A858Q9Y3_9GAMM</name>
<dbReference type="KEGG" id="metu:GNH96_12355"/>
<evidence type="ECO:0000256" key="1">
    <source>
        <dbReference type="ARBA" id="ARBA00000852"/>
    </source>
</evidence>
<dbReference type="PANTHER" id="PTHR13090">
    <property type="entry name" value="ARGININE-HYDROXYLASE NDUFAF5, MITOCHONDRIAL"/>
    <property type="match status" value="1"/>
</dbReference>
<comment type="similarity">
    <text evidence="8">Belongs to the methyltransferase superfamily.</text>
</comment>
<dbReference type="Pfam" id="PF08241">
    <property type="entry name" value="Methyltransf_11"/>
    <property type="match status" value="1"/>
</dbReference>
<dbReference type="NCBIfam" id="TIGR02072">
    <property type="entry name" value="BioC"/>
    <property type="match status" value="1"/>
</dbReference>
<sequence>MNSFPDRRAEVVMAGMGVPEKRWVGASFSSAAAGYDGVAALQREVGESLLARLRPLGLRPGRVLDLGAGTGYFTGPLVSAFPDACCLAVDIAEGMLRFLRAHRAPGGGIGLVVGDAEALPLADESVDLIFSNMAFQWCERLDAALAECRRVLRPGGRLAFSTFGEDTLGELRTAWRAVDGYSHVNAFATRHSVEQSLRAQGFSKVRVEAAIVGRGYPSVMALMKELKALGARNLTRNRPRHLLGRHTLERVAEAYGRLPGMASGVTASFEVLTALIEK</sequence>
<dbReference type="UniPathway" id="UPA00078"/>
<keyword evidence="7 8" id="KW-0093">Biotin biosynthesis</keyword>